<dbReference type="Proteomes" id="UP000252519">
    <property type="component" value="Unassembled WGS sequence"/>
</dbReference>
<evidence type="ECO:0000256" key="1">
    <source>
        <dbReference type="SAM" id="SignalP"/>
    </source>
</evidence>
<keyword evidence="3" id="KW-1185">Reference proteome</keyword>
<dbReference type="EMBL" id="JOJR01000018">
    <property type="protein sequence ID" value="RCN50891.1"/>
    <property type="molecule type" value="Genomic_DNA"/>
</dbReference>
<gene>
    <name evidence="2" type="ORF">ANCCAN_02904</name>
</gene>
<comment type="caution">
    <text evidence="2">The sequence shown here is derived from an EMBL/GenBank/DDBJ whole genome shotgun (WGS) entry which is preliminary data.</text>
</comment>
<evidence type="ECO:0000313" key="3">
    <source>
        <dbReference type="Proteomes" id="UP000252519"/>
    </source>
</evidence>
<feature type="chain" id="PRO_5016571212" description="Secreted protein" evidence="1">
    <location>
        <begin position="21"/>
        <end position="99"/>
    </location>
</feature>
<reference evidence="2 3" key="1">
    <citation type="submission" date="2014-10" db="EMBL/GenBank/DDBJ databases">
        <title>Draft genome of the hookworm Ancylostoma caninum.</title>
        <authorList>
            <person name="Mitreva M."/>
        </authorList>
    </citation>
    <scope>NUCLEOTIDE SEQUENCE [LARGE SCALE GENOMIC DNA]</scope>
    <source>
        <strain evidence="2 3">Baltimore</strain>
    </source>
</reference>
<evidence type="ECO:0000313" key="2">
    <source>
        <dbReference type="EMBL" id="RCN50891.1"/>
    </source>
</evidence>
<evidence type="ECO:0008006" key="4">
    <source>
        <dbReference type="Google" id="ProtNLM"/>
    </source>
</evidence>
<keyword evidence="1" id="KW-0732">Signal</keyword>
<sequence>MAVPIVLIQGILYLLADVHAESTVTRLPVVPKCMGPNNLTMVERRTLALNIHDHMSRRVTAAVSSVSRVQKRCAQHPTFKFHVFKHESLKIAVNRKARL</sequence>
<organism evidence="2 3">
    <name type="scientific">Ancylostoma caninum</name>
    <name type="common">Dog hookworm</name>
    <dbReference type="NCBI Taxonomy" id="29170"/>
    <lineage>
        <taxon>Eukaryota</taxon>
        <taxon>Metazoa</taxon>
        <taxon>Ecdysozoa</taxon>
        <taxon>Nematoda</taxon>
        <taxon>Chromadorea</taxon>
        <taxon>Rhabditida</taxon>
        <taxon>Rhabditina</taxon>
        <taxon>Rhabditomorpha</taxon>
        <taxon>Strongyloidea</taxon>
        <taxon>Ancylostomatidae</taxon>
        <taxon>Ancylostomatinae</taxon>
        <taxon>Ancylostoma</taxon>
    </lineage>
</organism>
<protein>
    <recommendedName>
        <fullName evidence="4">Secreted protein</fullName>
    </recommendedName>
</protein>
<proteinExistence type="predicted"/>
<feature type="signal peptide" evidence="1">
    <location>
        <begin position="1"/>
        <end position="20"/>
    </location>
</feature>
<dbReference type="AlphaFoldDB" id="A0A368H2R1"/>
<name>A0A368H2R1_ANCCA</name>
<accession>A0A368H2R1</accession>